<name>A0A381ZSL1_9ZZZZ</name>
<dbReference type="PROSITE" id="PS51257">
    <property type="entry name" value="PROKAR_LIPOPROTEIN"/>
    <property type="match status" value="1"/>
</dbReference>
<organism evidence="1">
    <name type="scientific">marine metagenome</name>
    <dbReference type="NCBI Taxonomy" id="408172"/>
    <lineage>
        <taxon>unclassified sequences</taxon>
        <taxon>metagenomes</taxon>
        <taxon>ecological metagenomes</taxon>
    </lineage>
</organism>
<evidence type="ECO:0000313" key="1">
    <source>
        <dbReference type="EMBL" id="SVA92265.1"/>
    </source>
</evidence>
<sequence length="164" mass="17680">MNTGKFFIKILFFVIVFLSLGACATTLRVEKALDVETKKQLQISEVSVTADSFVFTSDTLLRALKSAVLSQLNAVKAQGIPAVMEIVVTRAKIVTRGRRALMGAFGGSSILDITATIKATETKNILGVYEVKGKYNPGGWGIFSDPVKSTTNSVAEELVKGIYQ</sequence>
<dbReference type="EMBL" id="UINC01022505">
    <property type="protein sequence ID" value="SVA92265.1"/>
    <property type="molecule type" value="Genomic_DNA"/>
</dbReference>
<proteinExistence type="predicted"/>
<protein>
    <recommendedName>
        <fullName evidence="2">DUF4410 domain-containing protein</fullName>
    </recommendedName>
</protein>
<gene>
    <name evidence="1" type="ORF">METZ01_LOCUS145119</name>
</gene>
<evidence type="ECO:0008006" key="2">
    <source>
        <dbReference type="Google" id="ProtNLM"/>
    </source>
</evidence>
<reference evidence="1" key="1">
    <citation type="submission" date="2018-05" db="EMBL/GenBank/DDBJ databases">
        <authorList>
            <person name="Lanie J.A."/>
            <person name="Ng W.-L."/>
            <person name="Kazmierczak K.M."/>
            <person name="Andrzejewski T.M."/>
            <person name="Davidsen T.M."/>
            <person name="Wayne K.J."/>
            <person name="Tettelin H."/>
            <person name="Glass J.I."/>
            <person name="Rusch D."/>
            <person name="Podicherti R."/>
            <person name="Tsui H.-C.T."/>
            <person name="Winkler M.E."/>
        </authorList>
    </citation>
    <scope>NUCLEOTIDE SEQUENCE</scope>
</reference>
<dbReference type="AlphaFoldDB" id="A0A381ZSL1"/>
<accession>A0A381ZSL1</accession>